<dbReference type="EMBL" id="JARJCM010000046">
    <property type="protein sequence ID" value="KAJ7036001.1"/>
    <property type="molecule type" value="Genomic_DNA"/>
</dbReference>
<evidence type="ECO:0000313" key="2">
    <source>
        <dbReference type="EMBL" id="KAJ7036001.1"/>
    </source>
</evidence>
<feature type="region of interest" description="Disordered" evidence="1">
    <location>
        <begin position="389"/>
        <end position="417"/>
    </location>
</feature>
<accession>A0AAD6SXR5</accession>
<reference evidence="2" key="1">
    <citation type="submission" date="2023-03" db="EMBL/GenBank/DDBJ databases">
        <title>Massive genome expansion in bonnet fungi (Mycena s.s.) driven by repeated elements and novel gene families across ecological guilds.</title>
        <authorList>
            <consortium name="Lawrence Berkeley National Laboratory"/>
            <person name="Harder C.B."/>
            <person name="Miyauchi S."/>
            <person name="Viragh M."/>
            <person name="Kuo A."/>
            <person name="Thoen E."/>
            <person name="Andreopoulos B."/>
            <person name="Lu D."/>
            <person name="Skrede I."/>
            <person name="Drula E."/>
            <person name="Henrissat B."/>
            <person name="Morin E."/>
            <person name="Kohler A."/>
            <person name="Barry K."/>
            <person name="LaButti K."/>
            <person name="Morin E."/>
            <person name="Salamov A."/>
            <person name="Lipzen A."/>
            <person name="Mereny Z."/>
            <person name="Hegedus B."/>
            <person name="Baldrian P."/>
            <person name="Stursova M."/>
            <person name="Weitz H."/>
            <person name="Taylor A."/>
            <person name="Grigoriev I.V."/>
            <person name="Nagy L.G."/>
            <person name="Martin F."/>
            <person name="Kauserud H."/>
        </authorList>
    </citation>
    <scope>NUCLEOTIDE SEQUENCE</scope>
    <source>
        <strain evidence="2">CBHHK200</strain>
    </source>
</reference>
<gene>
    <name evidence="2" type="ORF">C8F04DRAFT_1340414</name>
</gene>
<comment type="caution">
    <text evidence="2">The sequence shown here is derived from an EMBL/GenBank/DDBJ whole genome shotgun (WGS) entry which is preliminary data.</text>
</comment>
<evidence type="ECO:0000313" key="3">
    <source>
        <dbReference type="Proteomes" id="UP001218188"/>
    </source>
</evidence>
<feature type="compositionally biased region" description="Basic and acidic residues" evidence="1">
    <location>
        <begin position="1"/>
        <end position="11"/>
    </location>
</feature>
<organism evidence="2 3">
    <name type="scientific">Mycena alexandri</name>
    <dbReference type="NCBI Taxonomy" id="1745969"/>
    <lineage>
        <taxon>Eukaryota</taxon>
        <taxon>Fungi</taxon>
        <taxon>Dikarya</taxon>
        <taxon>Basidiomycota</taxon>
        <taxon>Agaricomycotina</taxon>
        <taxon>Agaricomycetes</taxon>
        <taxon>Agaricomycetidae</taxon>
        <taxon>Agaricales</taxon>
        <taxon>Marasmiineae</taxon>
        <taxon>Mycenaceae</taxon>
        <taxon>Mycena</taxon>
    </lineage>
</organism>
<evidence type="ECO:0000256" key="1">
    <source>
        <dbReference type="SAM" id="MobiDB-lite"/>
    </source>
</evidence>
<feature type="compositionally biased region" description="Basic and acidic residues" evidence="1">
    <location>
        <begin position="56"/>
        <end position="70"/>
    </location>
</feature>
<keyword evidence="3" id="KW-1185">Reference proteome</keyword>
<protein>
    <submittedName>
        <fullName evidence="2">Uncharacterized protein</fullName>
    </submittedName>
</protein>
<sequence length="504" mass="54157">MAHEVTEKLFDPTESQTMEASSRRGEVLLLRAWAGRHDVGAQSEMRRGPQLGGRKSRIESRVRTRGEEDAERDQRHALCLRQLRSSSWEQRAHVGMRRCGSGGDQVRMPISARVRRQRVHGEQLVGAVSGTSDSGRRSSADTDLYARSAGWQKLEPSGVTVRAAEEARAREVAGGSNARRSELNVRVVEIHDCSVRARQSHGNSTRPGTDTLGQSSLIASGAREQHPTPLCRTIPAGRDQARTLISMWLTEGGTWAKVRAELVKLNARRGGGLHERAQSGRNTRAEFVPGMPLELYKTAGKSGGRSSKLSSRAEIQSAEEAAKCAHTSGEVENGVRVAQMQHAAPARSSPTSGACGAGVARYLSAEVLISTSALSADLDVNGRVCTRAPQAAAEPSEGGSARALGGSSARTSSREGNVHAHRIIVSAKRSIVKLESASTAPMRYSASRRLGKGVTRTEILAAESGNLDVPRCQEPLESSENPSRAKFEAQMHSSTRKMAASSRD</sequence>
<feature type="region of interest" description="Disordered" evidence="1">
    <location>
        <begin position="1"/>
        <end position="23"/>
    </location>
</feature>
<proteinExistence type="predicted"/>
<feature type="region of interest" description="Disordered" evidence="1">
    <location>
        <begin position="462"/>
        <end position="504"/>
    </location>
</feature>
<feature type="region of interest" description="Disordered" evidence="1">
    <location>
        <begin position="40"/>
        <end position="70"/>
    </location>
</feature>
<dbReference type="AlphaFoldDB" id="A0AAD6SXR5"/>
<name>A0AAD6SXR5_9AGAR</name>
<dbReference type="Proteomes" id="UP001218188">
    <property type="component" value="Unassembled WGS sequence"/>
</dbReference>
<feature type="compositionally biased region" description="Low complexity" evidence="1">
    <location>
        <begin position="396"/>
        <end position="411"/>
    </location>
</feature>